<dbReference type="GO" id="GO:0016798">
    <property type="term" value="F:hydrolase activity, acting on glycosyl bonds"/>
    <property type="evidence" value="ECO:0007669"/>
    <property type="project" value="UniProtKB-KW"/>
</dbReference>
<dbReference type="Pfam" id="PF03167">
    <property type="entry name" value="UDG"/>
    <property type="match status" value="1"/>
</dbReference>
<evidence type="ECO:0000256" key="1">
    <source>
        <dbReference type="ARBA" id="ARBA00022763"/>
    </source>
</evidence>
<evidence type="ECO:0000256" key="2">
    <source>
        <dbReference type="ARBA" id="ARBA00022801"/>
    </source>
</evidence>
<proteinExistence type="predicted"/>
<gene>
    <name evidence="5" type="primary">mug</name>
    <name evidence="5" type="ORF">SPSIL_000650</name>
</gene>
<dbReference type="CDD" id="cd10028">
    <property type="entry name" value="UDG-F2_TDG_MUG"/>
    <property type="match status" value="1"/>
</dbReference>
<dbReference type="InterPro" id="IPR015637">
    <property type="entry name" value="MUG/TDG"/>
</dbReference>
<dbReference type="InterPro" id="IPR005122">
    <property type="entry name" value="Uracil-DNA_glycosylase-like"/>
</dbReference>
<keyword evidence="2 5" id="KW-0378">Hydrolase</keyword>
<evidence type="ECO:0000313" key="5">
    <source>
        <dbReference type="EMBL" id="XFO63978.1"/>
    </source>
</evidence>
<evidence type="ECO:0000313" key="6">
    <source>
        <dbReference type="Proteomes" id="UP000216752"/>
    </source>
</evidence>
<keyword evidence="1" id="KW-0227">DNA damage</keyword>
<dbReference type="InterPro" id="IPR036895">
    <property type="entry name" value="Uracil-DNA_glycosylase-like_sf"/>
</dbReference>
<dbReference type="SUPFAM" id="SSF52141">
    <property type="entry name" value="Uracil-DNA glycosylase-like"/>
    <property type="match status" value="1"/>
</dbReference>
<dbReference type="EC" id="3.2.2.28" evidence="5"/>
<feature type="domain" description="Uracil-DNA glycosylase-like" evidence="4">
    <location>
        <begin position="6"/>
        <end position="153"/>
    </location>
</feature>
<evidence type="ECO:0000256" key="3">
    <source>
        <dbReference type="ARBA" id="ARBA00023204"/>
    </source>
</evidence>
<protein>
    <submittedName>
        <fullName evidence="5">G/U mismatch-specific DNA glycosylase</fullName>
        <ecNumber evidence="5">3.2.2.28</ecNumber>
    </submittedName>
</protein>
<dbReference type="EMBL" id="CP155573">
    <property type="protein sequence ID" value="XFO63978.1"/>
    <property type="molecule type" value="Genomic_DNA"/>
</dbReference>
<sequence>MKQVPDIIAANLKILFIGFNPGTRSAETGHHFAGYSNKFWKLLAAAALTPYQFKPEEDGKLLAFGLGITNIVARPSRTAAEITKAEYQAGRIILQEKLLLYKPQVACFAGVGVYREFTRQARVICGWQAASVVTGVADFVVPSPSGLTRIVFPEQLAYYQELKGYVT</sequence>
<dbReference type="PANTHER" id="PTHR12159">
    <property type="entry name" value="G/T AND G/U MISMATCH-SPECIFIC DNA GLYCOSYLASE"/>
    <property type="match status" value="1"/>
</dbReference>
<dbReference type="Proteomes" id="UP000216752">
    <property type="component" value="Chromosome"/>
</dbReference>
<reference evidence="5" key="1">
    <citation type="submission" date="2024-05" db="EMBL/GenBank/DDBJ databases">
        <title>Isolation and characterization of Sporomusa carbonis sp. nov., a carboxydotrophic hydrogenogen in the genus of Sporomusa isolated from a charcoal burning pile.</title>
        <authorList>
            <person name="Boeer T."/>
            <person name="Rosenbaum F."/>
            <person name="Eysell L."/>
            <person name="Mueller V."/>
            <person name="Daniel R."/>
            <person name="Poehlein A."/>
        </authorList>
    </citation>
    <scope>NUCLEOTIDE SEQUENCE [LARGE SCALE GENOMIC DNA]</scope>
    <source>
        <strain evidence="5">DSM 10669</strain>
    </source>
</reference>
<evidence type="ECO:0000259" key="4">
    <source>
        <dbReference type="Pfam" id="PF03167"/>
    </source>
</evidence>
<keyword evidence="3" id="KW-0234">DNA repair</keyword>
<dbReference type="PANTHER" id="PTHR12159:SF9">
    <property type="entry name" value="G_T MISMATCH-SPECIFIC THYMINE DNA GLYCOSYLASE"/>
    <property type="match status" value="1"/>
</dbReference>
<keyword evidence="5" id="KW-0326">Glycosidase</keyword>
<organism evidence="5 6">
    <name type="scientific">Sporomusa silvacetica DSM 10669</name>
    <dbReference type="NCBI Taxonomy" id="1123289"/>
    <lineage>
        <taxon>Bacteria</taxon>
        <taxon>Bacillati</taxon>
        <taxon>Bacillota</taxon>
        <taxon>Negativicutes</taxon>
        <taxon>Selenomonadales</taxon>
        <taxon>Sporomusaceae</taxon>
        <taxon>Sporomusa</taxon>
    </lineage>
</organism>
<keyword evidence="6" id="KW-1185">Reference proteome</keyword>
<name>A0ABZ3IF52_9FIRM</name>
<dbReference type="Gene3D" id="3.40.470.10">
    <property type="entry name" value="Uracil-DNA glycosylase-like domain"/>
    <property type="match status" value="1"/>
</dbReference>
<accession>A0ABZ3IF52</accession>
<dbReference type="RefSeq" id="WP_094603042.1">
    <property type="nucleotide sequence ID" value="NZ_CP155573.1"/>
</dbReference>